<keyword evidence="3" id="KW-1185">Reference proteome</keyword>
<accession>A0AAP0IAL8</accession>
<dbReference type="EMBL" id="JBBNAG010000008">
    <property type="protein sequence ID" value="KAK9111755.1"/>
    <property type="molecule type" value="Genomic_DNA"/>
</dbReference>
<organism evidence="2 3">
    <name type="scientific">Stephania cephalantha</name>
    <dbReference type="NCBI Taxonomy" id="152367"/>
    <lineage>
        <taxon>Eukaryota</taxon>
        <taxon>Viridiplantae</taxon>
        <taxon>Streptophyta</taxon>
        <taxon>Embryophyta</taxon>
        <taxon>Tracheophyta</taxon>
        <taxon>Spermatophyta</taxon>
        <taxon>Magnoliopsida</taxon>
        <taxon>Ranunculales</taxon>
        <taxon>Menispermaceae</taxon>
        <taxon>Menispermoideae</taxon>
        <taxon>Cissampelideae</taxon>
        <taxon>Stephania</taxon>
    </lineage>
</organism>
<keyword evidence="1" id="KW-0732">Signal</keyword>
<dbReference type="AlphaFoldDB" id="A0AAP0IAL8"/>
<name>A0AAP0IAL8_9MAGN</name>
<sequence>MILPLRSVFLILIIVAKLPVIPTGLVITEDNIISDSTIGSDFFWKGCTPHDRAETSLLTTDALDGHSARAADKEDGWKKSVTNLRQWYLITDGQAADYNLMDSTPNAANLDDYALS</sequence>
<comment type="caution">
    <text evidence="2">The sequence shown here is derived from an EMBL/GenBank/DDBJ whole genome shotgun (WGS) entry which is preliminary data.</text>
</comment>
<reference evidence="2 3" key="1">
    <citation type="submission" date="2024-01" db="EMBL/GenBank/DDBJ databases">
        <title>Genome assemblies of Stephania.</title>
        <authorList>
            <person name="Yang L."/>
        </authorList>
    </citation>
    <scope>NUCLEOTIDE SEQUENCE [LARGE SCALE GENOMIC DNA]</scope>
    <source>
        <strain evidence="2">JXDWG</strain>
        <tissue evidence="2">Leaf</tissue>
    </source>
</reference>
<evidence type="ECO:0000256" key="1">
    <source>
        <dbReference type="SAM" id="SignalP"/>
    </source>
</evidence>
<proteinExistence type="predicted"/>
<dbReference type="Proteomes" id="UP001419268">
    <property type="component" value="Unassembled WGS sequence"/>
</dbReference>
<protein>
    <submittedName>
        <fullName evidence="2">Uncharacterized protein</fullName>
    </submittedName>
</protein>
<evidence type="ECO:0000313" key="3">
    <source>
        <dbReference type="Proteomes" id="UP001419268"/>
    </source>
</evidence>
<feature type="chain" id="PRO_5042919317" evidence="1">
    <location>
        <begin position="25"/>
        <end position="116"/>
    </location>
</feature>
<gene>
    <name evidence="2" type="ORF">Scep_019274</name>
</gene>
<feature type="signal peptide" evidence="1">
    <location>
        <begin position="1"/>
        <end position="24"/>
    </location>
</feature>
<evidence type="ECO:0000313" key="2">
    <source>
        <dbReference type="EMBL" id="KAK9111755.1"/>
    </source>
</evidence>